<sequence length="49" mass="5591">MCNLYYALLAIVETSSTIVWTVVGMMFSLQNSRSIINDFRRPAFFAKAL</sequence>
<feature type="transmembrane region" description="Helical" evidence="1">
    <location>
        <begin position="6"/>
        <end position="27"/>
    </location>
</feature>
<keyword evidence="1" id="KW-1133">Transmembrane helix</keyword>
<evidence type="ECO:0000256" key="1">
    <source>
        <dbReference type="SAM" id="Phobius"/>
    </source>
</evidence>
<comment type="caution">
    <text evidence="2">The sequence shown here is derived from an EMBL/GenBank/DDBJ whole genome shotgun (WGS) entry which is preliminary data.</text>
</comment>
<keyword evidence="1" id="KW-0472">Membrane</keyword>
<keyword evidence="1" id="KW-0812">Transmembrane</keyword>
<gene>
    <name evidence="2" type="ORF">NEISUBOT_04134</name>
</gene>
<dbReference type="AlphaFoldDB" id="A0A9W5MZL4"/>
<accession>A0A9W5MZL4</accession>
<evidence type="ECO:0000313" key="2">
    <source>
        <dbReference type="EMBL" id="EFC52388.1"/>
    </source>
</evidence>
<reference evidence="2 3" key="1">
    <citation type="submission" date="2010-01" db="EMBL/GenBank/DDBJ databases">
        <authorList>
            <person name="Weinstock G."/>
            <person name="Sodergren E."/>
            <person name="Clifton S."/>
            <person name="Fulton L."/>
            <person name="Fulton B."/>
            <person name="Courtney L."/>
            <person name="Fronick C."/>
            <person name="Harrison M."/>
            <person name="Strong C."/>
            <person name="Farmer C."/>
            <person name="Delahaunty K."/>
            <person name="Markovic C."/>
            <person name="Hall O."/>
            <person name="Minx P."/>
            <person name="Tomlinson C."/>
            <person name="Mitreva M."/>
            <person name="Nelson J."/>
            <person name="Hou S."/>
            <person name="Wollam A."/>
            <person name="Pepin K.H."/>
            <person name="Johnson M."/>
            <person name="Bhonagiri V."/>
            <person name="Nash W.E."/>
            <person name="Warren W."/>
            <person name="Chinwalla A."/>
            <person name="Mardis E.R."/>
            <person name="Wilson R.K."/>
        </authorList>
    </citation>
    <scope>NUCLEOTIDE SEQUENCE [LARGE SCALE GENOMIC DNA]</scope>
    <source>
        <strain evidence="2 3">NJ9703</strain>
    </source>
</reference>
<evidence type="ECO:0000313" key="3">
    <source>
        <dbReference type="Proteomes" id="UP000004621"/>
    </source>
</evidence>
<dbReference type="Proteomes" id="UP000004621">
    <property type="component" value="Unassembled WGS sequence"/>
</dbReference>
<dbReference type="EMBL" id="ACEO02000004">
    <property type="protein sequence ID" value="EFC52388.1"/>
    <property type="molecule type" value="Genomic_DNA"/>
</dbReference>
<organism evidence="2 3">
    <name type="scientific">Neisseria subflava NJ9703</name>
    <dbReference type="NCBI Taxonomy" id="546268"/>
    <lineage>
        <taxon>Bacteria</taxon>
        <taxon>Pseudomonadati</taxon>
        <taxon>Pseudomonadota</taxon>
        <taxon>Betaproteobacteria</taxon>
        <taxon>Neisseriales</taxon>
        <taxon>Neisseriaceae</taxon>
        <taxon>Neisseria</taxon>
    </lineage>
</organism>
<name>A0A9W5MZL4_NEISU</name>
<proteinExistence type="predicted"/>
<protein>
    <submittedName>
        <fullName evidence="2">Uncharacterized protein</fullName>
    </submittedName>
</protein>